<evidence type="ECO:0000259" key="9">
    <source>
        <dbReference type="Pfam" id="PF21317"/>
    </source>
</evidence>
<dbReference type="InterPro" id="IPR019801">
    <property type="entry name" value="Glyco_hydro_35_CS"/>
</dbReference>
<dbReference type="Pfam" id="PF21317">
    <property type="entry name" value="BetaGal_ABD_1"/>
    <property type="match status" value="1"/>
</dbReference>
<name>A0ABR3Z7V4_9PEZI</name>
<evidence type="ECO:0000259" key="10">
    <source>
        <dbReference type="Pfam" id="PF21467"/>
    </source>
</evidence>
<feature type="domain" description="Glycoside hydrolase 35 catalytic" evidence="8">
    <location>
        <begin position="42"/>
        <end position="366"/>
    </location>
</feature>
<dbReference type="EC" id="3.2.1.23" evidence="4"/>
<evidence type="ECO:0000256" key="7">
    <source>
        <dbReference type="SAM" id="SignalP"/>
    </source>
</evidence>
<comment type="caution">
    <text evidence="11">The sequence shown here is derived from an EMBL/GenBank/DDBJ whole genome shotgun (WGS) entry which is preliminary data.</text>
</comment>
<dbReference type="Proteomes" id="UP001583186">
    <property type="component" value="Unassembled WGS sequence"/>
</dbReference>
<dbReference type="InterPro" id="IPR017853">
    <property type="entry name" value="GH"/>
</dbReference>
<feature type="domain" description="Beta-galactosidase 1-like first all-beta" evidence="9">
    <location>
        <begin position="415"/>
        <end position="532"/>
    </location>
</feature>
<dbReference type="EMBL" id="JAWCUI010000026">
    <property type="protein sequence ID" value="KAL1895609.1"/>
    <property type="molecule type" value="Genomic_DNA"/>
</dbReference>
<dbReference type="SUPFAM" id="SSF49785">
    <property type="entry name" value="Galactose-binding domain-like"/>
    <property type="match status" value="1"/>
</dbReference>
<comment type="similarity">
    <text evidence="1 5">Belongs to the glycosyl hydrolase 35 family.</text>
</comment>
<accession>A0ABR3Z7V4</accession>
<dbReference type="InterPro" id="IPR048912">
    <property type="entry name" value="BetaGal1-like_ABD1"/>
</dbReference>
<dbReference type="Gene3D" id="3.20.20.80">
    <property type="entry name" value="Glycosidases"/>
    <property type="match status" value="1"/>
</dbReference>
<keyword evidence="12" id="KW-1185">Reference proteome</keyword>
<evidence type="ECO:0000256" key="1">
    <source>
        <dbReference type="ARBA" id="ARBA00009809"/>
    </source>
</evidence>
<evidence type="ECO:0000256" key="3">
    <source>
        <dbReference type="ARBA" id="ARBA00023295"/>
    </source>
</evidence>
<evidence type="ECO:0000313" key="11">
    <source>
        <dbReference type="EMBL" id="KAL1895609.1"/>
    </source>
</evidence>
<dbReference type="PIRSF" id="PIRSF006336">
    <property type="entry name" value="B-gal"/>
    <property type="match status" value="1"/>
</dbReference>
<evidence type="ECO:0000256" key="5">
    <source>
        <dbReference type="RuleBase" id="RU003679"/>
    </source>
</evidence>
<evidence type="ECO:0000256" key="4">
    <source>
        <dbReference type="RuleBase" id="RU000675"/>
    </source>
</evidence>
<proteinExistence type="inferred from homology"/>
<evidence type="ECO:0000256" key="2">
    <source>
        <dbReference type="ARBA" id="ARBA00022801"/>
    </source>
</evidence>
<dbReference type="Pfam" id="PF01301">
    <property type="entry name" value="Glyco_hydro_35"/>
    <property type="match status" value="1"/>
</dbReference>
<evidence type="ECO:0000259" key="8">
    <source>
        <dbReference type="Pfam" id="PF01301"/>
    </source>
</evidence>
<dbReference type="Gene3D" id="2.60.120.260">
    <property type="entry name" value="Galactose-binding domain-like"/>
    <property type="match status" value="2"/>
</dbReference>
<sequence length="665" mass="72382">MLLSTISIALWTTCLWAASSASPASTPTTSAATPAFTYNANSFLLHGAPYIIIGGQMDPQRVPPEYWPDRLAKVRAMGLNTIFSYVYWNLMEPQLGTWAGGSGSGSNDIARFMMLAQEAGLHVVLRPGPYICGEREWGGFPAWLSQVTDLKTVRSHDPSFLEKATSYLTRLAADLKDTQVTKGGPLLMVQVENEYGSYGKDHVYTSALRDVLRANYDIPLYTNDGGVDWTLAGGSVPGVLAVVDGDPRGGFNARRLYIKDASMLGPLLDGEYYTLAPDFWGTTQPHNVPNTQQTAAFARDLEYVLRANNSISLYMVHGGTNFGWGNGALWRNNNVSAPFTTSYDYGAPIDESGRTTTLYTQLRKTILGLLPEKERAAVPTPPPNVPHMALPAVTLTPYASLFDTTPTNSSSIASPLTMEALGQAYGLILYEHIYNGTSPLQGVLLPGDRPRDRVLVYVNSRRVGVIDSTYERPATVTVTLKAGDRLQLLVENLGRVDYYSQEATTANMLLDPYKGVRGEVTVGGTTLHGWTSKSHPLEVPPTSEPLKNTTVGNLGPTFYRGTFSVDTPPSTETAYLDTFLSVPAGTKGAVWVNGFHLGRYWVVGPQQSLYLPGTILKVGVNQTNEVVVLELEPENVVAKKIPFTVVGLADRVWANHPDPDAPLRL</sequence>
<organism evidence="11 12">
    <name type="scientific">Sporothrix stenoceras</name>
    <dbReference type="NCBI Taxonomy" id="5173"/>
    <lineage>
        <taxon>Eukaryota</taxon>
        <taxon>Fungi</taxon>
        <taxon>Dikarya</taxon>
        <taxon>Ascomycota</taxon>
        <taxon>Pezizomycotina</taxon>
        <taxon>Sordariomycetes</taxon>
        <taxon>Sordariomycetidae</taxon>
        <taxon>Ophiostomatales</taxon>
        <taxon>Ophiostomataceae</taxon>
        <taxon>Sporothrix</taxon>
    </lineage>
</organism>
<feature type="chain" id="PRO_5046695929" description="Beta-galactosidase" evidence="7">
    <location>
        <begin position="22"/>
        <end position="665"/>
    </location>
</feature>
<protein>
    <recommendedName>
        <fullName evidence="4">Beta-galactosidase</fullName>
        <ecNumber evidence="4">3.2.1.23</ecNumber>
    </recommendedName>
</protein>
<dbReference type="PROSITE" id="PS01182">
    <property type="entry name" value="GLYCOSYL_HYDROL_F35"/>
    <property type="match status" value="1"/>
</dbReference>
<dbReference type="PANTHER" id="PTHR23421">
    <property type="entry name" value="BETA-GALACTOSIDASE RELATED"/>
    <property type="match status" value="1"/>
</dbReference>
<dbReference type="SUPFAM" id="SSF51445">
    <property type="entry name" value="(Trans)glycosidases"/>
    <property type="match status" value="1"/>
</dbReference>
<feature type="domain" description="Beta-galactosidase galactose-binding" evidence="10">
    <location>
        <begin position="556"/>
        <end position="621"/>
    </location>
</feature>
<evidence type="ECO:0000256" key="6">
    <source>
        <dbReference type="SAM" id="MobiDB-lite"/>
    </source>
</evidence>
<reference evidence="11 12" key="1">
    <citation type="journal article" date="2024" name="IMA Fungus">
        <title>IMA Genome - F19 : A genome assembly and annotation guide to empower mycologists, including annotated draft genome sequences of Ceratocystis pirilliformis, Diaporthe australafricana, Fusarium ophioides, Paecilomyces lecythidis, and Sporothrix stenoceras.</title>
        <authorList>
            <person name="Aylward J."/>
            <person name="Wilson A.M."/>
            <person name="Visagie C.M."/>
            <person name="Spraker J."/>
            <person name="Barnes I."/>
            <person name="Buitendag C."/>
            <person name="Ceriani C."/>
            <person name="Del Mar Angel L."/>
            <person name="du Plessis D."/>
            <person name="Fuchs T."/>
            <person name="Gasser K."/>
            <person name="Kramer D."/>
            <person name="Li W."/>
            <person name="Munsamy K."/>
            <person name="Piso A."/>
            <person name="Price J.L."/>
            <person name="Sonnekus B."/>
            <person name="Thomas C."/>
            <person name="van der Nest A."/>
            <person name="van Dijk A."/>
            <person name="van Heerden A."/>
            <person name="van Vuuren N."/>
            <person name="Yilmaz N."/>
            <person name="Duong T.A."/>
            <person name="van der Merwe N.A."/>
            <person name="Wingfield M.J."/>
            <person name="Wingfield B.D."/>
        </authorList>
    </citation>
    <scope>NUCLEOTIDE SEQUENCE [LARGE SCALE GENOMIC DNA]</scope>
    <source>
        <strain evidence="11 12">CMW 5346</strain>
    </source>
</reference>
<dbReference type="Pfam" id="PF21467">
    <property type="entry name" value="BetaGal_gal-bd"/>
    <property type="match status" value="1"/>
</dbReference>
<dbReference type="InterPro" id="IPR001944">
    <property type="entry name" value="Glycoside_Hdrlase_35"/>
</dbReference>
<dbReference type="InterPro" id="IPR026283">
    <property type="entry name" value="B-gal_1-like"/>
</dbReference>
<keyword evidence="2 4" id="KW-0378">Hydrolase</keyword>
<feature type="signal peptide" evidence="7">
    <location>
        <begin position="1"/>
        <end position="21"/>
    </location>
</feature>
<dbReference type="PRINTS" id="PR00742">
    <property type="entry name" value="GLHYDRLASE35"/>
</dbReference>
<gene>
    <name evidence="11" type="ORF">Sste5346_005078</name>
</gene>
<dbReference type="InterPro" id="IPR008979">
    <property type="entry name" value="Galactose-bd-like_sf"/>
</dbReference>
<evidence type="ECO:0000313" key="12">
    <source>
        <dbReference type="Proteomes" id="UP001583186"/>
    </source>
</evidence>
<comment type="catalytic activity">
    <reaction evidence="4">
        <text>Hydrolysis of terminal non-reducing beta-D-galactose residues in beta-D-galactosides.</text>
        <dbReference type="EC" id="3.2.1.23"/>
    </reaction>
</comment>
<feature type="region of interest" description="Disordered" evidence="6">
    <location>
        <begin position="532"/>
        <end position="551"/>
    </location>
</feature>
<dbReference type="InterPro" id="IPR031330">
    <property type="entry name" value="Gly_Hdrlase_35_cat"/>
</dbReference>
<keyword evidence="3 4" id="KW-0326">Glycosidase</keyword>
<dbReference type="InterPro" id="IPR048913">
    <property type="entry name" value="BetaGal_gal-bd"/>
</dbReference>
<keyword evidence="7" id="KW-0732">Signal</keyword>